<dbReference type="GO" id="GO:0005524">
    <property type="term" value="F:ATP binding"/>
    <property type="evidence" value="ECO:0007669"/>
    <property type="project" value="UniProtKB-UniRule"/>
</dbReference>
<evidence type="ECO:0000313" key="12">
    <source>
        <dbReference type="Proteomes" id="UP001213681"/>
    </source>
</evidence>
<proteinExistence type="inferred from homology"/>
<comment type="catalytic activity">
    <reaction evidence="10">
        <text>L-cysteine + L-glutamate + ATP = gamma-L-glutamyl-L-cysteine + ADP + phosphate + H(+)</text>
        <dbReference type="Rhea" id="RHEA:13285"/>
        <dbReference type="ChEBI" id="CHEBI:15378"/>
        <dbReference type="ChEBI" id="CHEBI:29985"/>
        <dbReference type="ChEBI" id="CHEBI:30616"/>
        <dbReference type="ChEBI" id="CHEBI:35235"/>
        <dbReference type="ChEBI" id="CHEBI:43474"/>
        <dbReference type="ChEBI" id="CHEBI:58173"/>
        <dbReference type="ChEBI" id="CHEBI:456216"/>
        <dbReference type="EC" id="6.3.2.2"/>
    </reaction>
</comment>
<comment type="pathway">
    <text evidence="1 10">Sulfur metabolism; glutathione biosynthesis; glutathione from L-cysteine and L-glutamate: step 1/2.</text>
</comment>
<dbReference type="Gene3D" id="1.10.8.960">
    <property type="match status" value="1"/>
</dbReference>
<evidence type="ECO:0000256" key="7">
    <source>
        <dbReference type="ARBA" id="ARBA00022840"/>
    </source>
</evidence>
<dbReference type="PANTHER" id="PTHR11164">
    <property type="entry name" value="GLUTAMATE CYSTEINE LIGASE"/>
    <property type="match status" value="1"/>
</dbReference>
<sequence>MGRAIDGSALSWAEAEEAAPTIRKWATEQLLRLWHQQKNRNDPDPLWGDEIEYALVDLDRKNSRATLLLEQEKVIRQWEARKFCLSDAAALQWEWATYVVETTPAAPYNGRITDLLEVEANMRQRRQLINRFLLPHQQAMSLCVFPRVGVEDRWTTPSPPNRLVCPLPRYQLLAKNVQSRPQGRMRTYFPISRDHLTSSPFRDDPPTGKGILEHLCLDELEIGTGCCSIQTTFQAANESEARWLYDQLIPLGHVLLAMTAATPMWKGYLVDTDIRWQRFGDLVDDRRPGEMDFVPPRWTWNRTYLSLEKPPMLGGNTPLQPMDKTIKNRLLEGGMDNALAEHFASILTRDPLLLTRADMENLNESNTRLFELLHGCVWHHVRFKPPLTDNGPGWCVEFRPMEVQLTDFENAAFAIFMYLLSRAITTFHLNFYLPLDMVGESWEMAQKRNAVVEGRFWFRRSGWSSNFYSNDPSTKSTCKDSGHRQRAEEEYGLMTVHEIINGESMSGGFPGLLAMVWQYLDYTDVSTAEKAKLTPYLDLIERRANGTDPTPASWMREFVCRHEDYNRDSYVSERVCYDMMEEEEETSKEFL</sequence>
<keyword evidence="7 10" id="KW-0067">ATP-binding</keyword>
<evidence type="ECO:0000313" key="11">
    <source>
        <dbReference type="EMBL" id="KAJ5432550.1"/>
    </source>
</evidence>
<reference evidence="11" key="2">
    <citation type="journal article" date="2023" name="IMA Fungus">
        <title>Comparative genomic study of the Penicillium genus elucidates a diverse pangenome and 15 lateral gene transfer events.</title>
        <authorList>
            <person name="Petersen C."/>
            <person name="Sorensen T."/>
            <person name="Nielsen M.R."/>
            <person name="Sondergaard T.E."/>
            <person name="Sorensen J.L."/>
            <person name="Fitzpatrick D.A."/>
            <person name="Frisvad J.C."/>
            <person name="Nielsen K.L."/>
        </authorList>
    </citation>
    <scope>NUCLEOTIDE SEQUENCE</scope>
    <source>
        <strain evidence="11">IBT 16125</strain>
    </source>
</reference>
<evidence type="ECO:0000256" key="6">
    <source>
        <dbReference type="ARBA" id="ARBA00022741"/>
    </source>
</evidence>
<evidence type="ECO:0000256" key="4">
    <source>
        <dbReference type="ARBA" id="ARBA00022598"/>
    </source>
</evidence>
<keyword evidence="12" id="KW-1185">Reference proteome</keyword>
<evidence type="ECO:0000256" key="3">
    <source>
        <dbReference type="ARBA" id="ARBA00012220"/>
    </source>
</evidence>
<accession>A0AAD6BV92</accession>
<evidence type="ECO:0000256" key="9">
    <source>
        <dbReference type="ARBA" id="ARBA00032122"/>
    </source>
</evidence>
<dbReference type="RefSeq" id="XP_056759842.1">
    <property type="nucleotide sequence ID" value="XM_056915088.1"/>
</dbReference>
<gene>
    <name evidence="11" type="ORF">N7458_011706</name>
</gene>
<keyword evidence="6 10" id="KW-0547">Nucleotide-binding</keyword>
<dbReference type="InterPro" id="IPR004308">
    <property type="entry name" value="GCS"/>
</dbReference>
<dbReference type="GO" id="GO:0006750">
    <property type="term" value="P:glutathione biosynthetic process"/>
    <property type="evidence" value="ECO:0007669"/>
    <property type="project" value="UniProtKB-UniRule"/>
</dbReference>
<evidence type="ECO:0000256" key="8">
    <source>
        <dbReference type="ARBA" id="ARBA00030585"/>
    </source>
</evidence>
<dbReference type="Gene3D" id="3.30.590.50">
    <property type="match status" value="2"/>
</dbReference>
<keyword evidence="5 10" id="KW-0317">Glutathione biosynthesis</keyword>
<evidence type="ECO:0000256" key="10">
    <source>
        <dbReference type="RuleBase" id="RU367135"/>
    </source>
</evidence>
<protein>
    <recommendedName>
        <fullName evidence="3 10">Glutamate--cysteine ligase</fullName>
        <ecNumber evidence="3 10">6.3.2.2</ecNumber>
    </recommendedName>
    <alternativeName>
        <fullName evidence="9 10">Gamma-ECS</fullName>
    </alternativeName>
    <alternativeName>
        <fullName evidence="8 10">Gamma-glutamylcysteine synthetase</fullName>
    </alternativeName>
</protein>
<dbReference type="PANTHER" id="PTHR11164:SF0">
    <property type="entry name" value="GLUTAMATE--CYSTEINE LIGASE CATALYTIC SUBUNIT"/>
    <property type="match status" value="1"/>
</dbReference>
<dbReference type="Pfam" id="PF03074">
    <property type="entry name" value="GCS"/>
    <property type="match status" value="1"/>
</dbReference>
<reference evidence="11" key="1">
    <citation type="submission" date="2022-12" db="EMBL/GenBank/DDBJ databases">
        <authorList>
            <person name="Petersen C."/>
        </authorList>
    </citation>
    <scope>NUCLEOTIDE SEQUENCE</scope>
    <source>
        <strain evidence="11">IBT 16125</strain>
    </source>
</reference>
<evidence type="ECO:0000256" key="1">
    <source>
        <dbReference type="ARBA" id="ARBA00005006"/>
    </source>
</evidence>
<dbReference type="AlphaFoldDB" id="A0AAD6BV92"/>
<dbReference type="Proteomes" id="UP001213681">
    <property type="component" value="Unassembled WGS sequence"/>
</dbReference>
<name>A0AAD6BV92_9EURO</name>
<dbReference type="GeneID" id="81605331"/>
<dbReference type="GO" id="GO:0004357">
    <property type="term" value="F:glutamate-cysteine ligase activity"/>
    <property type="evidence" value="ECO:0007669"/>
    <property type="project" value="UniProtKB-UniRule"/>
</dbReference>
<dbReference type="SUPFAM" id="SSF55931">
    <property type="entry name" value="Glutamine synthetase/guanido kinase"/>
    <property type="match status" value="1"/>
</dbReference>
<comment type="similarity">
    <text evidence="2 10">Belongs to the glutamate--cysteine ligase type 3 family.</text>
</comment>
<keyword evidence="4 10" id="KW-0436">Ligase</keyword>
<organism evidence="11 12">
    <name type="scientific">Penicillium daleae</name>
    <dbReference type="NCBI Taxonomy" id="63821"/>
    <lineage>
        <taxon>Eukaryota</taxon>
        <taxon>Fungi</taxon>
        <taxon>Dikarya</taxon>
        <taxon>Ascomycota</taxon>
        <taxon>Pezizomycotina</taxon>
        <taxon>Eurotiomycetes</taxon>
        <taxon>Eurotiomycetidae</taxon>
        <taxon>Eurotiales</taxon>
        <taxon>Aspergillaceae</taxon>
        <taxon>Penicillium</taxon>
    </lineage>
</organism>
<comment type="caution">
    <text evidence="11">The sequence shown here is derived from an EMBL/GenBank/DDBJ whole genome shotgun (WGS) entry which is preliminary data.</text>
</comment>
<evidence type="ECO:0000256" key="2">
    <source>
        <dbReference type="ARBA" id="ARBA00008100"/>
    </source>
</evidence>
<dbReference type="EC" id="6.3.2.2" evidence="3 10"/>
<dbReference type="EMBL" id="JAPVEA010000009">
    <property type="protein sequence ID" value="KAJ5432550.1"/>
    <property type="molecule type" value="Genomic_DNA"/>
</dbReference>
<dbReference type="InterPro" id="IPR014746">
    <property type="entry name" value="Gln_synth/guanido_kin_cat_dom"/>
</dbReference>
<evidence type="ECO:0000256" key="5">
    <source>
        <dbReference type="ARBA" id="ARBA00022684"/>
    </source>
</evidence>